<evidence type="ECO:0008006" key="8">
    <source>
        <dbReference type="Google" id="ProtNLM"/>
    </source>
</evidence>
<dbReference type="Pfam" id="PF01055">
    <property type="entry name" value="Glyco_hydro_31_2nd"/>
    <property type="match status" value="2"/>
</dbReference>
<protein>
    <recommendedName>
        <fullName evidence="8">Alpha-D-xyloside xylohydrolase</fullName>
    </recommendedName>
</protein>
<keyword evidence="7" id="KW-1185">Reference proteome</keyword>
<feature type="domain" description="Glycoside hydrolase family 31 TIM barrel" evidence="4">
    <location>
        <begin position="309"/>
        <end position="396"/>
    </location>
</feature>
<dbReference type="SUPFAM" id="SSF51011">
    <property type="entry name" value="Glycosyl hydrolase domain"/>
    <property type="match status" value="1"/>
</dbReference>
<keyword evidence="2" id="KW-0326">Glycosidase</keyword>
<dbReference type="Gene3D" id="2.60.40.1180">
    <property type="entry name" value="Golgi alpha-mannosidase II"/>
    <property type="match status" value="2"/>
</dbReference>
<dbReference type="SUPFAM" id="SSF51445">
    <property type="entry name" value="(Trans)glycosidases"/>
    <property type="match status" value="1"/>
</dbReference>
<dbReference type="InterPro" id="IPR000322">
    <property type="entry name" value="Glyco_hydro_31_TIM"/>
</dbReference>
<reference evidence="6 7" key="1">
    <citation type="journal article" date="2019" name="Int. J. Syst. Evol. Microbiol.">
        <title>The Global Catalogue of Microorganisms (GCM) 10K type strain sequencing project: providing services to taxonomists for standard genome sequencing and annotation.</title>
        <authorList>
            <consortium name="The Broad Institute Genomics Platform"/>
            <consortium name="The Broad Institute Genome Sequencing Center for Infectious Disease"/>
            <person name="Wu L."/>
            <person name="Ma J."/>
        </authorList>
    </citation>
    <scope>NUCLEOTIDE SEQUENCE [LARGE SCALE GENOMIC DNA]</scope>
    <source>
        <strain evidence="6 7">JCM 16112</strain>
    </source>
</reference>
<dbReference type="PANTHER" id="PTHR43863">
    <property type="entry name" value="HYDROLASE, PUTATIVE (AFU_ORTHOLOGUE AFUA_1G03140)-RELATED"/>
    <property type="match status" value="1"/>
</dbReference>
<proteinExistence type="inferred from homology"/>
<sequence length="596" mass="67679">MSVSNSSRWKKLAWILSSILVVLASLAYGLFLFPFWGIPFNAQRHGNPPLTPAWALEPWLWEDDVNTAAFVDELLAGYAEHDIPVRTVILDSPWSYRYNDFDVDTTLYPNYKEWFAKKQDAGYRIVLWMTSYVNSVNKGLALKDSPEYLEEAKSKGYLTGGGNVISWWKGKGGAIDYSNPEAMKWWRGKQDKVYALGIDGWKLDGAATYNATWISGLPFFYVKSAGGWMTTRTYMDHYYRDELAYGLSKNPEFTTLARAIDRGFHPEGFAPIDASPVNWVGDQEHKWVSQELIAEHGEDGVDIAIEGIEGFESAINSILESGRLGYNVIGSDVAGFSGKEIPPRLYIRWAQFSAFCGLFMNGGHGERRLWLRTPEELEIIREYSWLHTELIPYMYHYVVTGHEGGALLQNPIDQGEHQYYFGEELLVAPIFRDQLDWEVSLPAGKWRYWFDDQKLIEGKVTVKADYALDKFPVYIKAGAIIPMNIERSYTGVGSEEDKGFLTLLIYPDLESHSFEVNREKAESTVFSYEKSDAELRVKLTGKKVPHVLRIAMDSAPSVVSLDGQTLVEGEGYHYDSEKGKLVVKTQVYQGGVYEIR</sequence>
<dbReference type="InterPro" id="IPR017853">
    <property type="entry name" value="GH"/>
</dbReference>
<feature type="domain" description="Glycoside hydrolase family 31 TIM barrel" evidence="4">
    <location>
        <begin position="48"/>
        <end position="287"/>
    </location>
</feature>
<dbReference type="InterPro" id="IPR048395">
    <property type="entry name" value="Glyco_hydro_31_C"/>
</dbReference>
<comment type="similarity">
    <text evidence="1 2">Belongs to the glycosyl hydrolase 31 family.</text>
</comment>
<evidence type="ECO:0000259" key="5">
    <source>
        <dbReference type="Pfam" id="PF21365"/>
    </source>
</evidence>
<evidence type="ECO:0000313" key="6">
    <source>
        <dbReference type="EMBL" id="GAA0878993.1"/>
    </source>
</evidence>
<organism evidence="6 7">
    <name type="scientific">Algoriphagus jejuensis</name>
    <dbReference type="NCBI Taxonomy" id="419934"/>
    <lineage>
        <taxon>Bacteria</taxon>
        <taxon>Pseudomonadati</taxon>
        <taxon>Bacteroidota</taxon>
        <taxon>Cytophagia</taxon>
        <taxon>Cytophagales</taxon>
        <taxon>Cyclobacteriaceae</taxon>
        <taxon>Algoriphagus</taxon>
    </lineage>
</organism>
<accession>A0ABN1MZV4</accession>
<dbReference type="EMBL" id="BAAAFI010000008">
    <property type="protein sequence ID" value="GAA0878993.1"/>
    <property type="molecule type" value="Genomic_DNA"/>
</dbReference>
<dbReference type="Proteomes" id="UP001500469">
    <property type="component" value="Unassembled WGS sequence"/>
</dbReference>
<dbReference type="PANTHER" id="PTHR43863:SF2">
    <property type="entry name" value="MALTASE-GLUCOAMYLASE"/>
    <property type="match status" value="1"/>
</dbReference>
<keyword evidence="3" id="KW-0472">Membrane</keyword>
<keyword evidence="3" id="KW-0812">Transmembrane</keyword>
<evidence type="ECO:0000313" key="7">
    <source>
        <dbReference type="Proteomes" id="UP001500469"/>
    </source>
</evidence>
<dbReference type="InterPro" id="IPR051816">
    <property type="entry name" value="Glycosyl_Hydrolase_31"/>
</dbReference>
<dbReference type="RefSeq" id="WP_343850952.1">
    <property type="nucleotide sequence ID" value="NZ_BAAAFI010000008.1"/>
</dbReference>
<comment type="caution">
    <text evidence="6">The sequence shown here is derived from an EMBL/GenBank/DDBJ whole genome shotgun (WGS) entry which is preliminary data.</text>
</comment>
<evidence type="ECO:0000256" key="3">
    <source>
        <dbReference type="SAM" id="Phobius"/>
    </source>
</evidence>
<keyword evidence="3" id="KW-1133">Transmembrane helix</keyword>
<evidence type="ECO:0000256" key="2">
    <source>
        <dbReference type="RuleBase" id="RU361185"/>
    </source>
</evidence>
<gene>
    <name evidence="6" type="ORF">GCM10009119_19610</name>
</gene>
<feature type="domain" description="Glycosyl hydrolase family 31 C-terminal" evidence="5">
    <location>
        <begin position="415"/>
        <end position="481"/>
    </location>
</feature>
<evidence type="ECO:0000259" key="4">
    <source>
        <dbReference type="Pfam" id="PF01055"/>
    </source>
</evidence>
<keyword evidence="2" id="KW-0378">Hydrolase</keyword>
<evidence type="ECO:0000256" key="1">
    <source>
        <dbReference type="ARBA" id="ARBA00007806"/>
    </source>
</evidence>
<dbReference type="InterPro" id="IPR013780">
    <property type="entry name" value="Glyco_hydro_b"/>
</dbReference>
<dbReference type="Gene3D" id="3.20.20.80">
    <property type="entry name" value="Glycosidases"/>
    <property type="match status" value="1"/>
</dbReference>
<feature type="transmembrane region" description="Helical" evidence="3">
    <location>
        <begin position="12"/>
        <end position="36"/>
    </location>
</feature>
<name>A0ABN1MZV4_9BACT</name>
<dbReference type="Pfam" id="PF21365">
    <property type="entry name" value="Glyco_hydro_31_3rd"/>
    <property type="match status" value="1"/>
</dbReference>